<protein>
    <submittedName>
        <fullName evidence="7">YhgE/Pip domain protein</fullName>
    </submittedName>
</protein>
<keyword evidence="8" id="KW-1185">Reference proteome</keyword>
<proteinExistence type="predicted"/>
<dbReference type="AlphaFoldDB" id="C5NUJ3"/>
<dbReference type="InterPro" id="IPR051328">
    <property type="entry name" value="T7SS_ABC-Transporter"/>
</dbReference>
<evidence type="ECO:0000313" key="8">
    <source>
        <dbReference type="Proteomes" id="UP000006004"/>
    </source>
</evidence>
<evidence type="ECO:0000256" key="4">
    <source>
        <dbReference type="ARBA" id="ARBA00023136"/>
    </source>
</evidence>
<feature type="transmembrane region" description="Helical" evidence="5">
    <location>
        <begin position="233"/>
        <end position="253"/>
    </location>
</feature>
<dbReference type="OrthoDB" id="2406134at2"/>
<keyword evidence="4 5" id="KW-0472">Membrane</keyword>
<evidence type="ECO:0000256" key="5">
    <source>
        <dbReference type="SAM" id="Phobius"/>
    </source>
</evidence>
<name>C5NUJ3_9BACL</name>
<dbReference type="GO" id="GO:0016020">
    <property type="term" value="C:membrane"/>
    <property type="evidence" value="ECO:0007669"/>
    <property type="project" value="UniProtKB-SubCell"/>
</dbReference>
<feature type="transmembrane region" description="Helical" evidence="5">
    <location>
        <begin position="265"/>
        <end position="285"/>
    </location>
</feature>
<sequence length="373" mass="40908">MKKYGRVLGILLAAIITIMSIFDSTQIPIVNPKIPDLPIAVVNQDKTDTTKAMVEKLKENSQINDKVSIKWEEVSTKDEAVDKMNNGEYYGTLVIPENYEKSVASLSTPNAKAPEFTIVINQGKNSQLSTQVTQILTQIANKSGDAASLQIIKKAEAANKPLPAKIVENLMKPVKVNVENINTTGDFSSAPGVFFSPLWISSLIGSVLLLTLGRKESYTAKGRLLDKLIRLGFIAVTSIVVGFLAPNLVNWILGVSVENYTQTAWFLTIGAFAFMTLIFGTISWLGIVGAPLFVLMLFFGLPILSLAPEMLGSFYTQWILPWLPMRMLYDGIKNMLFFNQGLWNSGTKDLVVVATVGVILILSSVLKKSKVSK</sequence>
<dbReference type="eggNOG" id="COG1511">
    <property type="taxonomic scope" value="Bacteria"/>
</dbReference>
<dbReference type="PANTHER" id="PTHR43077">
    <property type="entry name" value="TRANSPORT PERMEASE YVFS-RELATED"/>
    <property type="match status" value="1"/>
</dbReference>
<dbReference type="RefSeq" id="WP_003143963.1">
    <property type="nucleotide sequence ID" value="NZ_ACDZ02000005.1"/>
</dbReference>
<reference evidence="7" key="1">
    <citation type="submission" date="2009-01" db="EMBL/GenBank/DDBJ databases">
        <authorList>
            <person name="Fulton L."/>
            <person name="Clifton S."/>
            <person name="Chinwalla A.T."/>
            <person name="Mitreva M."/>
            <person name="Sodergren E."/>
            <person name="Weinstock G."/>
            <person name="Clifton S."/>
            <person name="Dooling D.J."/>
            <person name="Fulton B."/>
            <person name="Minx P."/>
            <person name="Pepin K.H."/>
            <person name="Johnson M."/>
            <person name="Bhonagiri V."/>
            <person name="Nash W.E."/>
            <person name="Mardis E.R."/>
            <person name="Wilson R.K."/>
        </authorList>
    </citation>
    <scope>NUCLEOTIDE SEQUENCE [LARGE SCALE GENOMIC DNA]</scope>
    <source>
        <strain evidence="7">ATCC 10379</strain>
    </source>
</reference>
<feature type="transmembrane region" description="Helical" evidence="5">
    <location>
        <begin position="350"/>
        <end position="366"/>
    </location>
</feature>
<dbReference type="Pfam" id="PF12698">
    <property type="entry name" value="ABC2_membrane_3"/>
    <property type="match status" value="1"/>
</dbReference>
<evidence type="ECO:0000259" key="6">
    <source>
        <dbReference type="Pfam" id="PF12698"/>
    </source>
</evidence>
<feature type="transmembrane region" description="Helical" evidence="5">
    <location>
        <begin position="192"/>
        <end position="212"/>
    </location>
</feature>
<dbReference type="EMBL" id="ACDZ02000005">
    <property type="protein sequence ID" value="EER68968.1"/>
    <property type="molecule type" value="Genomic_DNA"/>
</dbReference>
<comment type="subcellular location">
    <subcellularLocation>
        <location evidence="1">Membrane</location>
        <topology evidence="1">Multi-pass membrane protein</topology>
    </subcellularLocation>
</comment>
<keyword evidence="3 5" id="KW-1133">Transmembrane helix</keyword>
<organism evidence="7 8">
    <name type="scientific">Gemella haemolysans ATCC 10379</name>
    <dbReference type="NCBI Taxonomy" id="546270"/>
    <lineage>
        <taxon>Bacteria</taxon>
        <taxon>Bacillati</taxon>
        <taxon>Bacillota</taxon>
        <taxon>Bacilli</taxon>
        <taxon>Bacillales</taxon>
        <taxon>Gemellaceae</taxon>
        <taxon>Gemella</taxon>
    </lineage>
</organism>
<dbReference type="PANTHER" id="PTHR43077:SF5">
    <property type="entry name" value="PHAGE INFECTION PROTEIN"/>
    <property type="match status" value="1"/>
</dbReference>
<keyword evidence="2 5" id="KW-0812">Transmembrane</keyword>
<evidence type="ECO:0000256" key="2">
    <source>
        <dbReference type="ARBA" id="ARBA00022692"/>
    </source>
</evidence>
<evidence type="ECO:0000256" key="1">
    <source>
        <dbReference type="ARBA" id="ARBA00004141"/>
    </source>
</evidence>
<accession>C5NUJ3</accession>
<feature type="transmembrane region" description="Helical" evidence="5">
    <location>
        <begin position="292"/>
        <end position="315"/>
    </location>
</feature>
<reference evidence="7" key="2">
    <citation type="submission" date="2009-06" db="EMBL/GenBank/DDBJ databases">
        <authorList>
            <person name="Sebastian Y."/>
            <person name="Madupu R."/>
            <person name="Durkin A.S."/>
            <person name="Torralba M."/>
            <person name="Methe B."/>
            <person name="Sutton G.G."/>
            <person name="Strausberg R.L."/>
            <person name="Nelson K.E."/>
        </authorList>
    </citation>
    <scope>NUCLEOTIDE SEQUENCE [LARGE SCALE GENOMIC DNA]</scope>
    <source>
        <strain evidence="7">ATCC 10379</strain>
    </source>
</reference>
<dbReference type="GeneID" id="93288384"/>
<dbReference type="GO" id="GO:0140359">
    <property type="term" value="F:ABC-type transporter activity"/>
    <property type="evidence" value="ECO:0007669"/>
    <property type="project" value="InterPro"/>
</dbReference>
<comment type="caution">
    <text evidence="7">The sequence shown here is derived from an EMBL/GenBank/DDBJ whole genome shotgun (WGS) entry which is preliminary data.</text>
</comment>
<dbReference type="InterPro" id="IPR013525">
    <property type="entry name" value="ABC2_TM"/>
</dbReference>
<dbReference type="Gene3D" id="3.40.1710.10">
    <property type="entry name" value="abc type-2 transporter like domain"/>
    <property type="match status" value="1"/>
</dbReference>
<evidence type="ECO:0000256" key="3">
    <source>
        <dbReference type="ARBA" id="ARBA00022989"/>
    </source>
</evidence>
<feature type="domain" description="ABC-2 type transporter transmembrane" evidence="6">
    <location>
        <begin position="10"/>
        <end position="362"/>
    </location>
</feature>
<evidence type="ECO:0000313" key="7">
    <source>
        <dbReference type="EMBL" id="EER68968.1"/>
    </source>
</evidence>
<gene>
    <name evidence="7" type="ORF">GEMHA0001_1217</name>
</gene>
<dbReference type="Proteomes" id="UP000006004">
    <property type="component" value="Unassembled WGS sequence"/>
</dbReference>